<dbReference type="AlphaFoldDB" id="A0AAW7JRW8"/>
<evidence type="ECO:0000259" key="1">
    <source>
        <dbReference type="SMART" id="SM00382"/>
    </source>
</evidence>
<name>A0AAW7JRW8_9ACTN</name>
<evidence type="ECO:0000313" key="3">
    <source>
        <dbReference type="Proteomes" id="UP001168505"/>
    </source>
</evidence>
<dbReference type="SMART" id="SM00382">
    <property type="entry name" value="AAA"/>
    <property type="match status" value="1"/>
</dbReference>
<organism evidence="2 3">
    <name type="scientific">Collinsella ihumii</name>
    <dbReference type="NCBI Taxonomy" id="1720204"/>
    <lineage>
        <taxon>Bacteria</taxon>
        <taxon>Bacillati</taxon>
        <taxon>Actinomycetota</taxon>
        <taxon>Coriobacteriia</taxon>
        <taxon>Coriobacteriales</taxon>
        <taxon>Coriobacteriaceae</taxon>
        <taxon>Collinsella</taxon>
    </lineage>
</organism>
<dbReference type="InterPro" id="IPR011704">
    <property type="entry name" value="ATPase_dyneun-rel_AAA"/>
</dbReference>
<feature type="domain" description="AAA+ ATPase" evidence="1">
    <location>
        <begin position="469"/>
        <end position="627"/>
    </location>
</feature>
<dbReference type="RefSeq" id="WP_289827002.1">
    <property type="nucleotide sequence ID" value="NZ_JAUEIR010000004.1"/>
</dbReference>
<comment type="caution">
    <text evidence="2">The sequence shown here is derived from an EMBL/GenBank/DDBJ whole genome shotgun (WGS) entry which is preliminary data.</text>
</comment>
<sequence length="729" mass="81912">MNERYTWTGFYEELATRLLPFKEDRWGLIDRLQNVYASIGLAVPKLDSAPLPVDIDPYTVFGLFNKGISHYNRLKIIAAFAQEFDVAASVPEDFDGVPVLNNLNATFYAFVSDSRRGEHDIDNLWDVFETELALADDDNADARASFVEAFERAIVQFGIGWKLSMGLFWTRPGFFVSLDQRSRWFMGDMGLAGPQIAEVVPKDHDAPVHDGATYLAICDFVRSNLNTEACPYPHLPALSSAAFTESERVNAEKRVAAQAAGQTSKANILGDAHVDTVRYWLYAPGEGASMWDDFYSRGVMGLGWHELGNLADYETKEDVRLRLKEIRGGGSSQKNAAHAVWQFAHDVKPGDIVFAKQGRAKILGRGIVTGGYAYDAENGDYPNLREVTWTHKGEWTCDKMLAMKTLTDVTDYTDFVAKVSSFFEDDDEADDFVEDDIVGEYPAYGKDDFLAEAYMSEATYDALASVLRVKKNVILQGAPGVGKTFMAKRLAYSIMGVKDSSRVELIQFHQSYSYEDFIMGYRPNENGFELKTGAFYDFCKRAADDGDNEYFFIIDEVNRGNLSKIFGELFMLIEPDKRGLGMRLLYSNERFTVPSNVYLIGTMNTADRSLALMDFALRRRFAFFELEPGFDTPGFRQYQKSLASPVFDKLVSCVRQLNDAIASDESLGRGYRIGHSFFCGLDAEDPSLGSRLAGIVDYELVPLLREYWFDEPDKVGHWEQRLKGSVSAG</sequence>
<dbReference type="Proteomes" id="UP001168505">
    <property type="component" value="Unassembled WGS sequence"/>
</dbReference>
<dbReference type="GO" id="GO:0016887">
    <property type="term" value="F:ATP hydrolysis activity"/>
    <property type="evidence" value="ECO:0007669"/>
    <property type="project" value="InterPro"/>
</dbReference>
<dbReference type="Gene3D" id="3.40.50.300">
    <property type="entry name" value="P-loop containing nucleotide triphosphate hydrolases"/>
    <property type="match status" value="1"/>
</dbReference>
<protein>
    <submittedName>
        <fullName evidence="2">AAA family ATPase</fullName>
    </submittedName>
</protein>
<dbReference type="GO" id="GO:0005524">
    <property type="term" value="F:ATP binding"/>
    <property type="evidence" value="ECO:0007669"/>
    <property type="project" value="InterPro"/>
</dbReference>
<proteinExistence type="predicted"/>
<dbReference type="InterPro" id="IPR052934">
    <property type="entry name" value="Methyl-DNA_Rec/Restrict_Enz"/>
</dbReference>
<dbReference type="Pfam" id="PF07728">
    <property type="entry name" value="AAA_5"/>
    <property type="match status" value="1"/>
</dbReference>
<dbReference type="EMBL" id="JAUEIR010000004">
    <property type="protein sequence ID" value="MDN0069152.1"/>
    <property type="molecule type" value="Genomic_DNA"/>
</dbReference>
<dbReference type="CDD" id="cd00009">
    <property type="entry name" value="AAA"/>
    <property type="match status" value="1"/>
</dbReference>
<reference evidence="2" key="1">
    <citation type="submission" date="2023-06" db="EMBL/GenBank/DDBJ databases">
        <authorList>
            <person name="Zeman M."/>
            <person name="Kubasova T."/>
            <person name="Jahodarova E."/>
            <person name="Nykrynova M."/>
            <person name="Rychlik I."/>
        </authorList>
    </citation>
    <scope>NUCLEOTIDE SEQUENCE</scope>
    <source>
        <strain evidence="2">15_COKtk</strain>
    </source>
</reference>
<dbReference type="PANTHER" id="PTHR37291">
    <property type="entry name" value="5-METHYLCYTOSINE-SPECIFIC RESTRICTION ENZYME B"/>
    <property type="match status" value="1"/>
</dbReference>
<dbReference type="InterPro" id="IPR027417">
    <property type="entry name" value="P-loop_NTPase"/>
</dbReference>
<reference evidence="2" key="2">
    <citation type="submission" date="2023-08" db="EMBL/GenBank/DDBJ databases">
        <title>Identification and characterization of horizontal gene transfer across gut microbiota members of farm animals based on homology search.</title>
        <authorList>
            <person name="Schwarzerova J."/>
            <person name="Nykrynova M."/>
            <person name="Jureckova K."/>
            <person name="Cejkova D."/>
            <person name="Rychlik I."/>
        </authorList>
    </citation>
    <scope>NUCLEOTIDE SEQUENCE</scope>
    <source>
        <strain evidence="2">15_COKtk</strain>
    </source>
</reference>
<evidence type="ECO:0000313" key="2">
    <source>
        <dbReference type="EMBL" id="MDN0069152.1"/>
    </source>
</evidence>
<dbReference type="PANTHER" id="PTHR37291:SF1">
    <property type="entry name" value="TYPE IV METHYL-DIRECTED RESTRICTION ENZYME ECOKMCRB SUBUNIT"/>
    <property type="match status" value="1"/>
</dbReference>
<accession>A0AAW7JRW8</accession>
<dbReference type="SUPFAM" id="SSF52540">
    <property type="entry name" value="P-loop containing nucleoside triphosphate hydrolases"/>
    <property type="match status" value="1"/>
</dbReference>
<gene>
    <name evidence="2" type="ORF">QVN40_05460</name>
</gene>
<dbReference type="InterPro" id="IPR003593">
    <property type="entry name" value="AAA+_ATPase"/>
</dbReference>